<gene>
    <name evidence="1" type="ORF">M2283_001663</name>
</gene>
<comment type="caution">
    <text evidence="1">The sequence shown here is derived from an EMBL/GenBank/DDBJ whole genome shotgun (WGS) entry which is preliminary data.</text>
</comment>
<name>A0ABT6LDI7_9ACTN</name>
<accession>A0ABT6LDI7</accession>
<reference evidence="1 2" key="1">
    <citation type="submission" date="2023-04" db="EMBL/GenBank/DDBJ databases">
        <title>Forest soil microbial communities from Buena Vista Peninsula, Colon Province, Panama.</title>
        <authorList>
            <person name="Bouskill N."/>
        </authorList>
    </citation>
    <scope>NUCLEOTIDE SEQUENCE [LARGE SCALE GENOMIC DNA]</scope>
    <source>
        <strain evidence="1 2">GGS1</strain>
    </source>
</reference>
<sequence>MTQDSYLIGLIGSGTGTSFSPMLHEREADRHGLRYLYRLIDLDRIGIGCLDELTPQAEAVGAVNTVVSGCEVSVAGGVFRPDHCIR</sequence>
<keyword evidence="2" id="KW-1185">Reference proteome</keyword>
<evidence type="ECO:0000313" key="2">
    <source>
        <dbReference type="Proteomes" id="UP001160499"/>
    </source>
</evidence>
<dbReference type="InterPro" id="IPR046346">
    <property type="entry name" value="Aminoacid_DH-like_N_sf"/>
</dbReference>
<dbReference type="Gene3D" id="3.40.50.10860">
    <property type="entry name" value="Leucine Dehydrogenase, chain A, domain 1"/>
    <property type="match status" value="1"/>
</dbReference>
<proteinExistence type="predicted"/>
<protein>
    <submittedName>
        <fullName evidence="1">Shikimate 5-dehydrogenase</fullName>
    </submittedName>
</protein>
<dbReference type="Proteomes" id="UP001160499">
    <property type="component" value="Unassembled WGS sequence"/>
</dbReference>
<dbReference type="EMBL" id="JARXVH010000002">
    <property type="protein sequence ID" value="MDH6214380.1"/>
    <property type="molecule type" value="Genomic_DNA"/>
</dbReference>
<organism evidence="1 2">
    <name type="scientific">Streptomyces pseudovenezuelae</name>
    <dbReference type="NCBI Taxonomy" id="67350"/>
    <lineage>
        <taxon>Bacteria</taxon>
        <taxon>Bacillati</taxon>
        <taxon>Actinomycetota</taxon>
        <taxon>Actinomycetes</taxon>
        <taxon>Kitasatosporales</taxon>
        <taxon>Streptomycetaceae</taxon>
        <taxon>Streptomyces</taxon>
        <taxon>Streptomyces aurantiacus group</taxon>
    </lineage>
</organism>
<evidence type="ECO:0000313" key="1">
    <source>
        <dbReference type="EMBL" id="MDH6214380.1"/>
    </source>
</evidence>
<dbReference type="SUPFAM" id="SSF53223">
    <property type="entry name" value="Aminoacid dehydrogenase-like, N-terminal domain"/>
    <property type="match status" value="1"/>
</dbReference>